<dbReference type="Proteomes" id="UP000422736">
    <property type="component" value="Chromosome 6"/>
</dbReference>
<name>A0ABX6F1H2_KLUMA</name>
<dbReference type="PANTHER" id="PTHR23354:SF62">
    <property type="entry name" value="MUSTARD, ISOFORM V"/>
    <property type="match status" value="1"/>
</dbReference>
<accession>A0ABX6F1H2</accession>
<reference evidence="7 8" key="1">
    <citation type="submission" date="2016-03" db="EMBL/GenBank/DDBJ databases">
        <title>How can Kluyveromyces marxianus grow so fast - potential evolutionary course in Saccharomyces Complex revealed by comparative genomics.</title>
        <authorList>
            <person name="Mo W."/>
            <person name="Lu W."/>
            <person name="Yang X."/>
            <person name="Qi J."/>
            <person name="Lv H."/>
        </authorList>
    </citation>
    <scope>NUCLEOTIDE SEQUENCE [LARGE SCALE GENOMIC DNA]</scope>
    <source>
        <strain evidence="7 8">FIM1</strain>
    </source>
</reference>
<feature type="domain" description="TLDc" evidence="6">
    <location>
        <begin position="73"/>
        <end position="265"/>
    </location>
</feature>
<keyword evidence="3" id="KW-0496">Mitochondrion</keyword>
<reference evidence="7 8" key="2">
    <citation type="submission" date="2019-11" db="EMBL/GenBank/DDBJ databases">
        <authorList>
            <person name="Lu H."/>
        </authorList>
    </citation>
    <scope>NUCLEOTIDE SEQUENCE [LARGE SCALE GENOMIC DNA]</scope>
    <source>
        <strain evidence="7 8">FIM1</strain>
    </source>
</reference>
<evidence type="ECO:0000256" key="3">
    <source>
        <dbReference type="ARBA" id="ARBA00023128"/>
    </source>
</evidence>
<proteinExistence type="inferred from homology"/>
<evidence type="ECO:0000313" key="7">
    <source>
        <dbReference type="EMBL" id="QGN17188.1"/>
    </source>
</evidence>
<evidence type="ECO:0000256" key="5">
    <source>
        <dbReference type="SAM" id="MobiDB-lite"/>
    </source>
</evidence>
<dbReference type="PROSITE" id="PS51886">
    <property type="entry name" value="TLDC"/>
    <property type="match status" value="1"/>
</dbReference>
<comment type="similarity">
    <text evidence="2">Belongs to the OXR1 family.</text>
</comment>
<evidence type="ECO:0000256" key="4">
    <source>
        <dbReference type="ARBA" id="ARBA00040604"/>
    </source>
</evidence>
<feature type="region of interest" description="Disordered" evidence="5">
    <location>
        <begin position="1"/>
        <end position="53"/>
    </location>
</feature>
<dbReference type="EMBL" id="CP015059">
    <property type="protein sequence ID" value="QGN17188.1"/>
    <property type="molecule type" value="Genomic_DNA"/>
</dbReference>
<evidence type="ECO:0000313" key="8">
    <source>
        <dbReference type="Proteomes" id="UP000422736"/>
    </source>
</evidence>
<dbReference type="InterPro" id="IPR006571">
    <property type="entry name" value="TLDc_dom"/>
</dbReference>
<gene>
    <name evidence="7" type="primary">OXR1</name>
    <name evidence="7" type="ORF">FIM1_3919</name>
</gene>
<evidence type="ECO:0000256" key="1">
    <source>
        <dbReference type="ARBA" id="ARBA00004173"/>
    </source>
</evidence>
<dbReference type="SMART" id="SM00584">
    <property type="entry name" value="TLDc"/>
    <property type="match status" value="1"/>
</dbReference>
<organism evidence="7 8">
    <name type="scientific">Kluyveromyces marxianus</name>
    <name type="common">Yeast</name>
    <name type="synonym">Candida kefyr</name>
    <dbReference type="NCBI Taxonomy" id="4911"/>
    <lineage>
        <taxon>Eukaryota</taxon>
        <taxon>Fungi</taxon>
        <taxon>Dikarya</taxon>
        <taxon>Ascomycota</taxon>
        <taxon>Saccharomycotina</taxon>
        <taxon>Saccharomycetes</taxon>
        <taxon>Saccharomycetales</taxon>
        <taxon>Saccharomycetaceae</taxon>
        <taxon>Kluyveromyces</taxon>
    </lineage>
</organism>
<protein>
    <recommendedName>
        <fullName evidence="4">Oxidation resistance protein 1</fullName>
    </recommendedName>
</protein>
<evidence type="ECO:0000259" key="6">
    <source>
        <dbReference type="PROSITE" id="PS51886"/>
    </source>
</evidence>
<keyword evidence="8" id="KW-1185">Reference proteome</keyword>
<sequence>MDGFRSRLHSWGKSLGNASFDSDKDSMRNTYKGKRNDDSFMENESFSQHASLEDEDKLPEVELLGYSAKTKNKLLTKEMCEELRQLMPTRIQLYTEWTLLYSLEQHGASLHSLYDNIKYDTNTNARVGYILVIRDKKGGIFGGYANEPFHPTDSRRYYGNGECFLWKLEKVPDLQLHGNEKVEASGNKLHNWQLRGFPYTGINEFSIYCTSKFLSMGAGDGHYGLWIDDGLFKGVTSPSLTFGNDVLSREGSKFHIIGLEVWRVGR</sequence>
<dbReference type="Pfam" id="PF07534">
    <property type="entry name" value="TLD"/>
    <property type="match status" value="1"/>
</dbReference>
<feature type="compositionally biased region" description="Basic residues" evidence="5">
    <location>
        <begin position="1"/>
        <end position="10"/>
    </location>
</feature>
<evidence type="ECO:0000256" key="2">
    <source>
        <dbReference type="ARBA" id="ARBA00009540"/>
    </source>
</evidence>
<dbReference type="PANTHER" id="PTHR23354">
    <property type="entry name" value="NUCLEOLAR PROTEIN 7/ESTROGEN RECEPTOR COACTIVATOR-RELATED"/>
    <property type="match status" value="1"/>
</dbReference>
<comment type="subcellular location">
    <subcellularLocation>
        <location evidence="1">Mitochondrion</location>
    </subcellularLocation>
</comment>